<dbReference type="RefSeq" id="WP_188545684.1">
    <property type="nucleotide sequence ID" value="NZ_BMCU01000003.1"/>
</dbReference>
<dbReference type="Proteomes" id="UP000654257">
    <property type="component" value="Unassembled WGS sequence"/>
</dbReference>
<gene>
    <name evidence="3" type="ORF">GCM10007304_30350</name>
</gene>
<dbReference type="InterPro" id="IPR050639">
    <property type="entry name" value="SSR_resolvase"/>
</dbReference>
<dbReference type="PANTHER" id="PTHR30461">
    <property type="entry name" value="DNA-INVERTASE FROM LAMBDOID PROPHAGE"/>
    <property type="match status" value="1"/>
</dbReference>
<dbReference type="GO" id="GO:0003677">
    <property type="term" value="F:DNA binding"/>
    <property type="evidence" value="ECO:0007669"/>
    <property type="project" value="InterPro"/>
</dbReference>
<reference evidence="3" key="2">
    <citation type="submission" date="2020-09" db="EMBL/GenBank/DDBJ databases">
        <authorList>
            <person name="Sun Q."/>
            <person name="Sedlacek I."/>
        </authorList>
    </citation>
    <scope>NUCLEOTIDE SEQUENCE</scope>
    <source>
        <strain evidence="3">CCM 7905</strain>
    </source>
</reference>
<feature type="domain" description="Recombinase" evidence="2">
    <location>
        <begin position="164"/>
        <end position="268"/>
    </location>
</feature>
<evidence type="ECO:0000313" key="3">
    <source>
        <dbReference type="EMBL" id="GGG14180.1"/>
    </source>
</evidence>
<dbReference type="PROSITE" id="PS51736">
    <property type="entry name" value="RECOMBINASES_3"/>
    <property type="match status" value="1"/>
</dbReference>
<proteinExistence type="predicted"/>
<evidence type="ECO:0008006" key="5">
    <source>
        <dbReference type="Google" id="ProtNLM"/>
    </source>
</evidence>
<evidence type="ECO:0000313" key="4">
    <source>
        <dbReference type="Proteomes" id="UP000654257"/>
    </source>
</evidence>
<dbReference type="SMART" id="SM00857">
    <property type="entry name" value="Resolvase"/>
    <property type="match status" value="1"/>
</dbReference>
<organism evidence="3 4">
    <name type="scientific">Rhodococcoides trifolii</name>
    <dbReference type="NCBI Taxonomy" id="908250"/>
    <lineage>
        <taxon>Bacteria</taxon>
        <taxon>Bacillati</taxon>
        <taxon>Actinomycetota</taxon>
        <taxon>Actinomycetes</taxon>
        <taxon>Mycobacteriales</taxon>
        <taxon>Nocardiaceae</taxon>
        <taxon>Rhodococcoides</taxon>
    </lineage>
</organism>
<dbReference type="InterPro" id="IPR006119">
    <property type="entry name" value="Resolv_N"/>
</dbReference>
<dbReference type="AlphaFoldDB" id="A0A917FYH9"/>
<reference evidence="3" key="1">
    <citation type="journal article" date="2014" name="Int. J. Syst. Evol. Microbiol.">
        <title>Complete genome sequence of Corynebacterium casei LMG S-19264T (=DSM 44701T), isolated from a smear-ripened cheese.</title>
        <authorList>
            <consortium name="US DOE Joint Genome Institute (JGI-PGF)"/>
            <person name="Walter F."/>
            <person name="Albersmeier A."/>
            <person name="Kalinowski J."/>
            <person name="Ruckert C."/>
        </authorList>
    </citation>
    <scope>NUCLEOTIDE SEQUENCE</scope>
    <source>
        <strain evidence="3">CCM 7905</strain>
    </source>
</reference>
<feature type="domain" description="Resolvase/invertase-type recombinase catalytic" evidence="1">
    <location>
        <begin position="2"/>
        <end position="155"/>
    </location>
</feature>
<name>A0A917FYH9_9NOCA</name>
<dbReference type="InterPro" id="IPR038109">
    <property type="entry name" value="DNA_bind_recomb_sf"/>
</dbReference>
<dbReference type="CDD" id="cd00338">
    <property type="entry name" value="Ser_Recombinase"/>
    <property type="match status" value="1"/>
</dbReference>
<dbReference type="PROSITE" id="PS51737">
    <property type="entry name" value="RECOMBINASE_DNA_BIND"/>
    <property type="match status" value="1"/>
</dbReference>
<dbReference type="SUPFAM" id="SSF53041">
    <property type="entry name" value="Resolvase-like"/>
    <property type="match status" value="1"/>
</dbReference>
<evidence type="ECO:0000259" key="2">
    <source>
        <dbReference type="PROSITE" id="PS51737"/>
    </source>
</evidence>
<dbReference type="InterPro" id="IPR011109">
    <property type="entry name" value="DNA_bind_recombinase_dom"/>
</dbReference>
<comment type="caution">
    <text evidence="3">The sequence shown here is derived from an EMBL/GenBank/DDBJ whole genome shotgun (WGS) entry which is preliminary data.</text>
</comment>
<sequence>MSAGIYCRISKAKKNAEDSVDTLGVERQESMCRELATRLGLDVSDVYVDNNLSGKAGVHRPEFERLKTDIIAGTISDVLVWKTDRLSRDRLAIQLFYGLLKDHSANLHTDQEGSINLETPDGALMAGIRAEMSQYERAVTAERVKAQKKQRAHAGTLAGGKTRLYGYADKQRTALHPDESKIVKSIFDDFLAGKTIAGITNKLIASGAVHVTGSPIRAYHVKRILKNGNYAGMRVFHGELVAEGTWPKIIDRQTFDRAQAKLATRDAANRSNGRKYLLTSILYCDICKARLVGGVSKIGPVYRCEAPANGGCGRLSRNAEKIDAQVLKLVAEAIEKLPAKPAKPVDTSELDALTGDMALLQQAHADGDLPTAVFIEQYKAMNERKTALTKVSVSAAVSVATTKEKFLKDDTDGQREVVRAFFPAIGVKPAGKGIRFSLEQLVFE</sequence>
<dbReference type="Gene3D" id="3.90.1750.20">
    <property type="entry name" value="Putative Large Serine Recombinase, Chain B, Domain 2"/>
    <property type="match status" value="1"/>
</dbReference>
<keyword evidence="4" id="KW-1185">Reference proteome</keyword>
<dbReference type="Pfam" id="PF07508">
    <property type="entry name" value="Recombinase"/>
    <property type="match status" value="1"/>
</dbReference>
<evidence type="ECO:0000259" key="1">
    <source>
        <dbReference type="PROSITE" id="PS51736"/>
    </source>
</evidence>
<dbReference type="PANTHER" id="PTHR30461:SF23">
    <property type="entry name" value="DNA RECOMBINASE-RELATED"/>
    <property type="match status" value="1"/>
</dbReference>
<dbReference type="EMBL" id="BMCU01000003">
    <property type="protein sequence ID" value="GGG14180.1"/>
    <property type="molecule type" value="Genomic_DNA"/>
</dbReference>
<protein>
    <recommendedName>
        <fullName evidence="5">Recombinase family protein</fullName>
    </recommendedName>
</protein>
<dbReference type="InterPro" id="IPR036162">
    <property type="entry name" value="Resolvase-like_N_sf"/>
</dbReference>
<dbReference type="Pfam" id="PF00239">
    <property type="entry name" value="Resolvase"/>
    <property type="match status" value="1"/>
</dbReference>
<dbReference type="GO" id="GO:0000150">
    <property type="term" value="F:DNA strand exchange activity"/>
    <property type="evidence" value="ECO:0007669"/>
    <property type="project" value="InterPro"/>
</dbReference>
<dbReference type="Gene3D" id="3.40.50.1390">
    <property type="entry name" value="Resolvase, N-terminal catalytic domain"/>
    <property type="match status" value="1"/>
</dbReference>
<accession>A0A917FYH9</accession>